<dbReference type="Proteomes" id="UP000729402">
    <property type="component" value="Unassembled WGS sequence"/>
</dbReference>
<reference evidence="2" key="2">
    <citation type="submission" date="2021-02" db="EMBL/GenBank/DDBJ databases">
        <authorList>
            <person name="Kimball J.A."/>
            <person name="Haas M.W."/>
            <person name="Macchietto M."/>
            <person name="Kono T."/>
            <person name="Duquette J."/>
            <person name="Shao M."/>
        </authorList>
    </citation>
    <scope>NUCLEOTIDE SEQUENCE</scope>
    <source>
        <tissue evidence="2">Fresh leaf tissue</tissue>
    </source>
</reference>
<name>A0A8J5SE55_ZIZPA</name>
<keyword evidence="3" id="KW-1185">Reference proteome</keyword>
<evidence type="ECO:0000313" key="2">
    <source>
        <dbReference type="EMBL" id="KAG8061357.1"/>
    </source>
</evidence>
<organism evidence="2 3">
    <name type="scientific">Zizania palustris</name>
    <name type="common">Northern wild rice</name>
    <dbReference type="NCBI Taxonomy" id="103762"/>
    <lineage>
        <taxon>Eukaryota</taxon>
        <taxon>Viridiplantae</taxon>
        <taxon>Streptophyta</taxon>
        <taxon>Embryophyta</taxon>
        <taxon>Tracheophyta</taxon>
        <taxon>Spermatophyta</taxon>
        <taxon>Magnoliopsida</taxon>
        <taxon>Liliopsida</taxon>
        <taxon>Poales</taxon>
        <taxon>Poaceae</taxon>
        <taxon>BOP clade</taxon>
        <taxon>Oryzoideae</taxon>
        <taxon>Oryzeae</taxon>
        <taxon>Zizaniinae</taxon>
        <taxon>Zizania</taxon>
    </lineage>
</organism>
<sequence>MSGANKASSHYCGWSWMRAPGNRSGRRRHLCVLRPGGAHGVEAPGRHGAGALGWRGAEGAVAGMMGSGRGRCGGARPGRRGGAMAGAARPSRTLSGGWARIGRAPSGGWARPGRCDAGAGTMPGHHAGMEKEDEAISTKKSENCSLLSCLFLGK</sequence>
<accession>A0A8J5SE55</accession>
<gene>
    <name evidence="2" type="ORF">GUJ93_ZPchr0003g17238</name>
</gene>
<evidence type="ECO:0000313" key="3">
    <source>
        <dbReference type="Proteomes" id="UP000729402"/>
    </source>
</evidence>
<feature type="compositionally biased region" description="Gly residues" evidence="1">
    <location>
        <begin position="69"/>
        <end position="84"/>
    </location>
</feature>
<feature type="region of interest" description="Disordered" evidence="1">
    <location>
        <begin position="69"/>
        <end position="100"/>
    </location>
</feature>
<dbReference type="EMBL" id="JAAALK010000286">
    <property type="protein sequence ID" value="KAG8061357.1"/>
    <property type="molecule type" value="Genomic_DNA"/>
</dbReference>
<protein>
    <submittedName>
        <fullName evidence="2">Uncharacterized protein</fullName>
    </submittedName>
</protein>
<proteinExistence type="predicted"/>
<dbReference type="AlphaFoldDB" id="A0A8J5SE55"/>
<comment type="caution">
    <text evidence="2">The sequence shown here is derived from an EMBL/GenBank/DDBJ whole genome shotgun (WGS) entry which is preliminary data.</text>
</comment>
<reference evidence="2" key="1">
    <citation type="journal article" date="2021" name="bioRxiv">
        <title>Whole Genome Assembly and Annotation of Northern Wild Rice, Zizania palustris L., Supports a Whole Genome Duplication in the Zizania Genus.</title>
        <authorList>
            <person name="Haas M."/>
            <person name="Kono T."/>
            <person name="Macchietto M."/>
            <person name="Millas R."/>
            <person name="McGilp L."/>
            <person name="Shao M."/>
            <person name="Duquette J."/>
            <person name="Hirsch C.N."/>
            <person name="Kimball J."/>
        </authorList>
    </citation>
    <scope>NUCLEOTIDE SEQUENCE</scope>
    <source>
        <tissue evidence="2">Fresh leaf tissue</tissue>
    </source>
</reference>
<evidence type="ECO:0000256" key="1">
    <source>
        <dbReference type="SAM" id="MobiDB-lite"/>
    </source>
</evidence>